<evidence type="ECO:0000256" key="2">
    <source>
        <dbReference type="ARBA" id="ARBA00022448"/>
    </source>
</evidence>
<feature type="transmembrane region" description="Helical" evidence="7">
    <location>
        <begin position="141"/>
        <end position="160"/>
    </location>
</feature>
<feature type="transmembrane region" description="Helical" evidence="7">
    <location>
        <begin position="474"/>
        <end position="494"/>
    </location>
</feature>
<reference evidence="9 10" key="1">
    <citation type="submission" date="2019-03" db="EMBL/GenBank/DDBJ databases">
        <title>Draft genome sequences of novel Actinobacteria.</title>
        <authorList>
            <person name="Sahin N."/>
            <person name="Ay H."/>
            <person name="Saygin H."/>
        </authorList>
    </citation>
    <scope>NUCLEOTIDE SEQUENCE [LARGE SCALE GENOMIC DNA]</scope>
    <source>
        <strain evidence="9 10">KC712</strain>
    </source>
</reference>
<dbReference type="Gene3D" id="1.20.1250.20">
    <property type="entry name" value="MFS general substrate transporter like domains"/>
    <property type="match status" value="1"/>
</dbReference>
<dbReference type="GO" id="GO:0022857">
    <property type="term" value="F:transmembrane transporter activity"/>
    <property type="evidence" value="ECO:0007669"/>
    <property type="project" value="InterPro"/>
</dbReference>
<feature type="transmembrane region" description="Helical" evidence="7">
    <location>
        <begin position="359"/>
        <end position="385"/>
    </location>
</feature>
<feature type="transmembrane region" description="Helical" evidence="7">
    <location>
        <begin position="406"/>
        <end position="425"/>
    </location>
</feature>
<keyword evidence="5 7" id="KW-1133">Transmembrane helix</keyword>
<dbReference type="RefSeq" id="WP_132508259.1">
    <property type="nucleotide sequence ID" value="NZ_SMKP01000029.1"/>
</dbReference>
<dbReference type="InterPro" id="IPR020846">
    <property type="entry name" value="MFS_dom"/>
</dbReference>
<protein>
    <submittedName>
        <fullName evidence="9">MFS transporter</fullName>
    </submittedName>
</protein>
<keyword evidence="4 7" id="KW-0812">Transmembrane</keyword>
<evidence type="ECO:0000313" key="9">
    <source>
        <dbReference type="EMBL" id="TDD22030.1"/>
    </source>
</evidence>
<feature type="transmembrane region" description="Helical" evidence="7">
    <location>
        <begin position="82"/>
        <end position="101"/>
    </location>
</feature>
<dbReference type="Pfam" id="PF07690">
    <property type="entry name" value="MFS_1"/>
    <property type="match status" value="1"/>
</dbReference>
<dbReference type="EMBL" id="SMKP01000029">
    <property type="protein sequence ID" value="TDD22030.1"/>
    <property type="molecule type" value="Genomic_DNA"/>
</dbReference>
<proteinExistence type="predicted"/>
<dbReference type="Proteomes" id="UP000294543">
    <property type="component" value="Unassembled WGS sequence"/>
</dbReference>
<dbReference type="SUPFAM" id="SSF103473">
    <property type="entry name" value="MFS general substrate transporter"/>
    <property type="match status" value="1"/>
</dbReference>
<dbReference type="AlphaFoldDB" id="A0A4R4WWE8"/>
<evidence type="ECO:0000256" key="4">
    <source>
        <dbReference type="ARBA" id="ARBA00022692"/>
    </source>
</evidence>
<evidence type="ECO:0000256" key="3">
    <source>
        <dbReference type="ARBA" id="ARBA00022475"/>
    </source>
</evidence>
<gene>
    <name evidence="9" type="ORF">E1294_13220</name>
</gene>
<evidence type="ECO:0000259" key="8">
    <source>
        <dbReference type="PROSITE" id="PS50850"/>
    </source>
</evidence>
<dbReference type="CDD" id="cd17321">
    <property type="entry name" value="MFS_MMR_MDR_like"/>
    <property type="match status" value="1"/>
</dbReference>
<dbReference type="Gene3D" id="1.20.1720.10">
    <property type="entry name" value="Multidrug resistance protein D"/>
    <property type="match status" value="1"/>
</dbReference>
<feature type="transmembrane region" description="Helical" evidence="7">
    <location>
        <begin position="166"/>
        <end position="190"/>
    </location>
</feature>
<feature type="transmembrane region" description="Helical" evidence="7">
    <location>
        <begin position="269"/>
        <end position="294"/>
    </location>
</feature>
<dbReference type="GO" id="GO:0005886">
    <property type="term" value="C:plasma membrane"/>
    <property type="evidence" value="ECO:0007669"/>
    <property type="project" value="UniProtKB-SubCell"/>
</dbReference>
<dbReference type="InterPro" id="IPR011701">
    <property type="entry name" value="MFS"/>
</dbReference>
<evidence type="ECO:0000256" key="1">
    <source>
        <dbReference type="ARBA" id="ARBA00004651"/>
    </source>
</evidence>
<dbReference type="OrthoDB" id="3218509at2"/>
<evidence type="ECO:0000256" key="6">
    <source>
        <dbReference type="ARBA" id="ARBA00023136"/>
    </source>
</evidence>
<evidence type="ECO:0000313" key="10">
    <source>
        <dbReference type="Proteomes" id="UP000294543"/>
    </source>
</evidence>
<sequence>MNEIAPAQAGWREWTGLSVLILPTLLLSIDISVLHLAVPALTEDLRPTGSELLWISDIYGFLIAGFLITMGTLGDRVGRRKILLIGGAAFAGASALAAYAPTAELLIVARGLLGVAGATLMPSTLSLISNMFRDPGQRTRAISLWMTGFIGGMVIGPLVGGVLLEHFWWGSVFLVNVPVMVVLLVAGPLLLPEYRNPGSGRLDLVSVALSMAAVLPAIYGVKELAAGGFGWGPVAGIAAGLALGAVFIRRQRLLADPLLDLTLFGDRKFSASLGTLMLVTMIGPGLGLLAGQYLQLVEELSPLEAGLWMLPMSAALIVGFAVTPVLARRFRPAHVIAGGLVVGVLGMLLFTQAGSSSGLAYVVIGQSMFFAGSSPLMVLGIDMVVGAAPPERSGSASALSETGQEFSAALGLAVLGSLATVVYRASLSVPEGTPDVAADAARDTLGGAVGAAAGQPAGVAAELLATARSAFSDGLAAAGAASAVIMLAAAVLAVTSLRRVPPIGSTAPVQEAEHAAT</sequence>
<feature type="transmembrane region" description="Helical" evidence="7">
    <location>
        <begin position="52"/>
        <end position="70"/>
    </location>
</feature>
<dbReference type="InterPro" id="IPR036259">
    <property type="entry name" value="MFS_trans_sf"/>
</dbReference>
<keyword evidence="10" id="KW-1185">Reference proteome</keyword>
<evidence type="ECO:0000256" key="7">
    <source>
        <dbReference type="SAM" id="Phobius"/>
    </source>
</evidence>
<feature type="transmembrane region" description="Helical" evidence="7">
    <location>
        <begin position="334"/>
        <end position="353"/>
    </location>
</feature>
<dbReference type="PANTHER" id="PTHR42718">
    <property type="entry name" value="MAJOR FACILITATOR SUPERFAMILY MULTIDRUG TRANSPORTER MFSC"/>
    <property type="match status" value="1"/>
</dbReference>
<dbReference type="PANTHER" id="PTHR42718:SF47">
    <property type="entry name" value="METHYL VIOLOGEN RESISTANCE PROTEIN SMVA"/>
    <property type="match status" value="1"/>
</dbReference>
<feature type="transmembrane region" description="Helical" evidence="7">
    <location>
        <begin position="20"/>
        <end position="40"/>
    </location>
</feature>
<name>A0A4R4WWE8_9ACTN</name>
<keyword evidence="6 7" id="KW-0472">Membrane</keyword>
<feature type="transmembrane region" description="Helical" evidence="7">
    <location>
        <begin position="202"/>
        <end position="222"/>
    </location>
</feature>
<feature type="transmembrane region" description="Helical" evidence="7">
    <location>
        <begin position="107"/>
        <end position="129"/>
    </location>
</feature>
<comment type="subcellular location">
    <subcellularLocation>
        <location evidence="1">Cell membrane</location>
        <topology evidence="1">Multi-pass membrane protein</topology>
    </subcellularLocation>
</comment>
<feature type="domain" description="Major facilitator superfamily (MFS) profile" evidence="8">
    <location>
        <begin position="16"/>
        <end position="501"/>
    </location>
</feature>
<comment type="caution">
    <text evidence="9">The sequence shown here is derived from an EMBL/GenBank/DDBJ whole genome shotgun (WGS) entry which is preliminary data.</text>
</comment>
<dbReference type="PROSITE" id="PS50850">
    <property type="entry name" value="MFS"/>
    <property type="match status" value="1"/>
</dbReference>
<keyword evidence="3" id="KW-1003">Cell membrane</keyword>
<keyword evidence="2" id="KW-0813">Transport</keyword>
<feature type="transmembrane region" description="Helical" evidence="7">
    <location>
        <begin position="228"/>
        <end position="248"/>
    </location>
</feature>
<accession>A0A4R4WWE8</accession>
<evidence type="ECO:0000256" key="5">
    <source>
        <dbReference type="ARBA" id="ARBA00022989"/>
    </source>
</evidence>
<organism evidence="9 10">
    <name type="scientific">Nonomuraea diastatica</name>
    <dbReference type="NCBI Taxonomy" id="1848329"/>
    <lineage>
        <taxon>Bacteria</taxon>
        <taxon>Bacillati</taxon>
        <taxon>Actinomycetota</taxon>
        <taxon>Actinomycetes</taxon>
        <taxon>Streptosporangiales</taxon>
        <taxon>Streptosporangiaceae</taxon>
        <taxon>Nonomuraea</taxon>
    </lineage>
</organism>
<feature type="transmembrane region" description="Helical" evidence="7">
    <location>
        <begin position="306"/>
        <end position="327"/>
    </location>
</feature>